<accession>A0ABW1PBX3</accession>
<dbReference type="Gene3D" id="1.10.10.2840">
    <property type="entry name" value="PucR C-terminal helix-turn-helix domain"/>
    <property type="match status" value="1"/>
</dbReference>
<feature type="domain" description="PucR C-terminal helix-turn-helix" evidence="1">
    <location>
        <begin position="345"/>
        <end position="397"/>
    </location>
</feature>
<sequence>MGDLFDALRRRAGDNGERVVALCVDALPEYRATATTPADRDRMVEFAVHIRRRTLACVAADEPMTGADLAVVTAMGEERGRRGLSRAVHDQVLALHATATLREVHEACGPHDLGDAMRMLSWLAARTPPVQRAYTAGLLAGQQELISSAGRVRRLADLLVAGDPVALDHARTAGLAVPERYLVVAVRVLREPGDPVVGPGGAVGPGRVVVPGGVAVPGEVAAARREDVLDALWRHHRVPATWPGGAELVAFLAPGPDGRAAAVSRAVAEITGCACAAGAAAGPPAALGEAVELARRISRVARPLAVPDHVPTLADVAIEVGVAELPELDRWLRHVAARLAAGPELVGTLECYYRNDMSRSRTAASLGVHPRTLDYRLRRVRELAGLDPRSTAGIRVLGTAVSRFLADRPARRHDR</sequence>
<evidence type="ECO:0000313" key="2">
    <source>
        <dbReference type="EMBL" id="MFC6092534.1"/>
    </source>
</evidence>
<evidence type="ECO:0000259" key="1">
    <source>
        <dbReference type="Pfam" id="PF13556"/>
    </source>
</evidence>
<protein>
    <submittedName>
        <fullName evidence="2">PucR family transcriptional regulator</fullName>
    </submittedName>
</protein>
<reference evidence="3" key="1">
    <citation type="journal article" date="2019" name="Int. J. Syst. Evol. Microbiol.">
        <title>The Global Catalogue of Microorganisms (GCM) 10K type strain sequencing project: providing services to taxonomists for standard genome sequencing and annotation.</title>
        <authorList>
            <consortium name="The Broad Institute Genomics Platform"/>
            <consortium name="The Broad Institute Genome Sequencing Center for Infectious Disease"/>
            <person name="Wu L."/>
            <person name="Ma J."/>
        </authorList>
    </citation>
    <scope>NUCLEOTIDE SEQUENCE [LARGE SCALE GENOMIC DNA]</scope>
    <source>
        <strain evidence="3">CGMCC 4.7246</strain>
    </source>
</reference>
<gene>
    <name evidence="2" type="ORF">ACFP3R_24945</name>
</gene>
<organism evidence="2 3">
    <name type="scientific">Saccharothrix lopnurensis</name>
    <dbReference type="NCBI Taxonomy" id="1670621"/>
    <lineage>
        <taxon>Bacteria</taxon>
        <taxon>Bacillati</taxon>
        <taxon>Actinomycetota</taxon>
        <taxon>Actinomycetes</taxon>
        <taxon>Pseudonocardiales</taxon>
        <taxon>Pseudonocardiaceae</taxon>
        <taxon>Saccharothrix</taxon>
    </lineage>
</organism>
<dbReference type="PANTHER" id="PTHR33744:SF1">
    <property type="entry name" value="DNA-BINDING TRANSCRIPTIONAL ACTIVATOR ADER"/>
    <property type="match status" value="1"/>
</dbReference>
<comment type="caution">
    <text evidence="2">The sequence shown here is derived from an EMBL/GenBank/DDBJ whole genome shotgun (WGS) entry which is preliminary data.</text>
</comment>
<dbReference type="PANTHER" id="PTHR33744">
    <property type="entry name" value="CARBOHYDRATE DIACID REGULATOR"/>
    <property type="match status" value="1"/>
</dbReference>
<dbReference type="Pfam" id="PF13556">
    <property type="entry name" value="HTH_30"/>
    <property type="match status" value="1"/>
</dbReference>
<proteinExistence type="predicted"/>
<name>A0ABW1PBX3_9PSEU</name>
<dbReference type="InterPro" id="IPR042070">
    <property type="entry name" value="PucR_C-HTH_sf"/>
</dbReference>
<keyword evidence="3" id="KW-1185">Reference proteome</keyword>
<evidence type="ECO:0000313" key="3">
    <source>
        <dbReference type="Proteomes" id="UP001596220"/>
    </source>
</evidence>
<dbReference type="EMBL" id="JBHSQO010000030">
    <property type="protein sequence ID" value="MFC6092534.1"/>
    <property type="molecule type" value="Genomic_DNA"/>
</dbReference>
<dbReference type="Proteomes" id="UP001596220">
    <property type="component" value="Unassembled WGS sequence"/>
</dbReference>
<dbReference type="RefSeq" id="WP_380638836.1">
    <property type="nucleotide sequence ID" value="NZ_JBHSQO010000030.1"/>
</dbReference>
<dbReference type="InterPro" id="IPR025736">
    <property type="entry name" value="PucR_C-HTH_dom"/>
</dbReference>
<dbReference type="InterPro" id="IPR051448">
    <property type="entry name" value="CdaR-like_regulators"/>
</dbReference>